<dbReference type="AlphaFoldDB" id="A0A7K5KMS9"/>
<feature type="non-terminal residue" evidence="4">
    <location>
        <position position="254"/>
    </location>
</feature>
<dbReference type="GO" id="GO:0005737">
    <property type="term" value="C:cytoplasm"/>
    <property type="evidence" value="ECO:0007669"/>
    <property type="project" value="TreeGrafter"/>
</dbReference>
<dbReference type="EMBL" id="VYZC01002754">
    <property type="protein sequence ID" value="NWT07526.1"/>
    <property type="molecule type" value="Genomic_DNA"/>
</dbReference>
<feature type="non-terminal residue" evidence="4">
    <location>
        <position position="1"/>
    </location>
</feature>
<gene>
    <name evidence="4" type="primary">Ripor1_1</name>
    <name evidence="4" type="ORF">MIOMAC_R04357</name>
</gene>
<evidence type="ECO:0000259" key="3">
    <source>
        <dbReference type="Pfam" id="PF15903"/>
    </source>
</evidence>
<dbReference type="Proteomes" id="UP000525714">
    <property type="component" value="Unassembled WGS sequence"/>
</dbReference>
<name>A0A7K5KMS9_9TYRA</name>
<dbReference type="PANTHER" id="PTHR15829">
    <property type="entry name" value="PROTEIN KINASE PKN/PRK1, EFFECTOR"/>
    <property type="match status" value="1"/>
</dbReference>
<evidence type="ECO:0000256" key="2">
    <source>
        <dbReference type="SAM" id="MobiDB-lite"/>
    </source>
</evidence>
<evidence type="ECO:0000313" key="5">
    <source>
        <dbReference type="Proteomes" id="UP000525714"/>
    </source>
</evidence>
<protein>
    <submittedName>
        <fullName evidence="4">RIPR1 regulator</fullName>
    </submittedName>
</protein>
<evidence type="ECO:0000256" key="1">
    <source>
        <dbReference type="ARBA" id="ARBA00005744"/>
    </source>
</evidence>
<dbReference type="InterPro" id="IPR026136">
    <property type="entry name" value="RIPOR3"/>
</dbReference>
<sequence>RNLSPFTPTVSRKTGSRVSRMFSMSHKSPPPKVPQPNRLDEVYEALKKGLTAYLEVHQLELEKLSTQIRESKRNSRLVSAARAEPYREWCLGQTARAVAQRGQLVVHLCPGAEPVSVGVWGASPGSWNMCLLENDLESQLGEFHVRMKGLAGFARLCAGDQYEIFMKYGRQRWKLRGRIEVNSKQVWDSEEMVFLPLITEFLSIKVTELKSLANHVVVGNVSCETKDLFAALPQVVAVDINDLGTLKLSLEVTW</sequence>
<organism evidence="4 5">
    <name type="scientific">Mionectes macconnelli</name>
    <name type="common">McConnell's flycatcher</name>
    <dbReference type="NCBI Taxonomy" id="254557"/>
    <lineage>
        <taxon>Eukaryota</taxon>
        <taxon>Metazoa</taxon>
        <taxon>Chordata</taxon>
        <taxon>Craniata</taxon>
        <taxon>Vertebrata</taxon>
        <taxon>Euteleostomi</taxon>
        <taxon>Archelosauria</taxon>
        <taxon>Archosauria</taxon>
        <taxon>Dinosauria</taxon>
        <taxon>Saurischia</taxon>
        <taxon>Theropoda</taxon>
        <taxon>Coelurosauria</taxon>
        <taxon>Aves</taxon>
        <taxon>Neognathae</taxon>
        <taxon>Neoaves</taxon>
        <taxon>Telluraves</taxon>
        <taxon>Australaves</taxon>
        <taxon>Passeriformes</taxon>
        <taxon>Tyrannidae</taxon>
        <taxon>Mionectes</taxon>
    </lineage>
</organism>
<feature type="compositionally biased region" description="Polar residues" evidence="2">
    <location>
        <begin position="1"/>
        <end position="17"/>
    </location>
</feature>
<keyword evidence="5" id="KW-1185">Reference proteome</keyword>
<dbReference type="InterPro" id="IPR031780">
    <property type="entry name" value="FAM65_N"/>
</dbReference>
<comment type="similarity">
    <text evidence="1">Belongs to the RIPOR family.</text>
</comment>
<feature type="region of interest" description="Disordered" evidence="2">
    <location>
        <begin position="1"/>
        <end position="35"/>
    </location>
</feature>
<dbReference type="PANTHER" id="PTHR15829:SF1">
    <property type="entry name" value="RHO FAMILY-INTERACTING CELL POLARIZATION REGULATOR 1"/>
    <property type="match status" value="1"/>
</dbReference>
<evidence type="ECO:0000313" key="4">
    <source>
        <dbReference type="EMBL" id="NWT07526.1"/>
    </source>
</evidence>
<dbReference type="Pfam" id="PF15903">
    <property type="entry name" value="PL48"/>
    <property type="match status" value="2"/>
</dbReference>
<accession>A0A7K5KMS9</accession>
<comment type="caution">
    <text evidence="4">The sequence shown here is derived from an EMBL/GenBank/DDBJ whole genome shotgun (WGS) entry which is preliminary data.</text>
</comment>
<feature type="domain" description="FAM65 N-terminal" evidence="3">
    <location>
        <begin position="128"/>
        <end position="254"/>
    </location>
</feature>
<feature type="domain" description="FAM65 N-terminal" evidence="3">
    <location>
        <begin position="7"/>
        <end position="80"/>
    </location>
</feature>
<proteinExistence type="inferred from homology"/>
<reference evidence="4 5" key="1">
    <citation type="submission" date="2019-09" db="EMBL/GenBank/DDBJ databases">
        <title>Bird 10,000 Genomes (B10K) Project - Family phase.</title>
        <authorList>
            <person name="Zhang G."/>
        </authorList>
    </citation>
    <scope>NUCLEOTIDE SEQUENCE [LARGE SCALE GENOMIC DNA]</scope>
    <source>
        <strain evidence="4">B10K-DU-003-16</strain>
        <tissue evidence="4">Mixed tissue sample</tissue>
    </source>
</reference>